<dbReference type="EMBL" id="AFNV02000026">
    <property type="protein sequence ID" value="ERJ17927.1"/>
    <property type="molecule type" value="Genomic_DNA"/>
</dbReference>
<dbReference type="InterPro" id="IPR001734">
    <property type="entry name" value="Na/solute_symporter"/>
</dbReference>
<evidence type="ECO:0000256" key="1">
    <source>
        <dbReference type="ARBA" id="ARBA00004141"/>
    </source>
</evidence>
<organism evidence="7 8">
    <name type="scientific">Salinisphaera shabanensis E1L3A</name>
    <dbReference type="NCBI Taxonomy" id="1033802"/>
    <lineage>
        <taxon>Bacteria</taxon>
        <taxon>Pseudomonadati</taxon>
        <taxon>Pseudomonadota</taxon>
        <taxon>Gammaproteobacteria</taxon>
        <taxon>Salinisphaerales</taxon>
        <taxon>Salinisphaeraceae</taxon>
        <taxon>Salinisphaera</taxon>
    </lineage>
</organism>
<comment type="subcellular location">
    <subcellularLocation>
        <location evidence="1">Membrane</location>
        <topology evidence="1">Multi-pass membrane protein</topology>
    </subcellularLocation>
</comment>
<feature type="transmembrane region" description="Helical" evidence="6">
    <location>
        <begin position="76"/>
        <end position="99"/>
    </location>
</feature>
<reference evidence="7 8" key="2">
    <citation type="journal article" date="2013" name="PLoS ONE">
        <title>INDIGO - INtegrated Data Warehouse of MIcrobial GenOmes with Examples from the Red Sea Extremophiles.</title>
        <authorList>
            <person name="Alam I."/>
            <person name="Antunes A."/>
            <person name="Kamau A.A."/>
            <person name="Ba Alawi W."/>
            <person name="Kalkatawi M."/>
            <person name="Stingl U."/>
            <person name="Bajic V.B."/>
        </authorList>
    </citation>
    <scope>NUCLEOTIDE SEQUENCE [LARGE SCALE GENOMIC DNA]</scope>
    <source>
        <strain evidence="7 8">E1L3A</strain>
    </source>
</reference>
<feature type="transmembrane region" description="Helical" evidence="6">
    <location>
        <begin position="412"/>
        <end position="432"/>
    </location>
</feature>
<comment type="similarity">
    <text evidence="2">Belongs to the sodium:solute symporter (SSF) (TC 2.A.21) family.</text>
</comment>
<feature type="transmembrane region" description="Helical" evidence="6">
    <location>
        <begin position="262"/>
        <end position="284"/>
    </location>
</feature>
<dbReference type="PROSITE" id="PS50283">
    <property type="entry name" value="NA_SOLUT_SYMP_3"/>
    <property type="match status" value="1"/>
</dbReference>
<feature type="transmembrane region" description="Helical" evidence="6">
    <location>
        <begin position="221"/>
        <end position="241"/>
    </location>
</feature>
<keyword evidence="3 6" id="KW-0812">Transmembrane</keyword>
<feature type="transmembrane region" description="Helical" evidence="6">
    <location>
        <begin position="296"/>
        <end position="316"/>
    </location>
</feature>
<evidence type="ECO:0000256" key="3">
    <source>
        <dbReference type="ARBA" id="ARBA00022692"/>
    </source>
</evidence>
<dbReference type="GO" id="GO:0022857">
    <property type="term" value="F:transmembrane transporter activity"/>
    <property type="evidence" value="ECO:0007669"/>
    <property type="project" value="InterPro"/>
</dbReference>
<proteinExistence type="inferred from homology"/>
<evidence type="ECO:0000313" key="7">
    <source>
        <dbReference type="EMBL" id="ERJ17927.1"/>
    </source>
</evidence>
<feature type="transmembrane region" description="Helical" evidence="6">
    <location>
        <begin position="452"/>
        <end position="474"/>
    </location>
</feature>
<feature type="transmembrane region" description="Helical" evidence="6">
    <location>
        <begin position="355"/>
        <end position="372"/>
    </location>
</feature>
<keyword evidence="4 6" id="KW-1133">Transmembrane helix</keyword>
<feature type="transmembrane region" description="Helical" evidence="6">
    <location>
        <begin position="46"/>
        <end position="64"/>
    </location>
</feature>
<keyword evidence="5 6" id="KW-0472">Membrane</keyword>
<gene>
    <name evidence="7" type="ORF">SSPSH_003289</name>
</gene>
<dbReference type="Proteomes" id="UP000006242">
    <property type="component" value="Unassembled WGS sequence"/>
</dbReference>
<keyword evidence="8" id="KW-1185">Reference proteome</keyword>
<accession>F7QDB7</accession>
<evidence type="ECO:0000313" key="8">
    <source>
        <dbReference type="Proteomes" id="UP000006242"/>
    </source>
</evidence>
<dbReference type="Gene3D" id="1.20.1730.10">
    <property type="entry name" value="Sodium/glucose cotransporter"/>
    <property type="match status" value="1"/>
</dbReference>
<dbReference type="GO" id="GO:0016020">
    <property type="term" value="C:membrane"/>
    <property type="evidence" value="ECO:0007669"/>
    <property type="project" value="UniProtKB-SubCell"/>
</dbReference>
<dbReference type="STRING" id="1033802.SSPSH_003289"/>
<sequence>MLPGAVALMPWLVFAAYALIVLKATPRAAGPMAFFGGHSLSGRTPGIWLLGASAAISWVMAKSVDNAMNLTAAFGYWGGIGYATYWLAFVIVAIAVYFIRTRGHDNSLAAFLERKYGVVATRLFLIVIGIRLFNEIWSNTKVAALYFGTEGSTPYWLAVIAFTALTLYYARRGGLRSSIVTDAAQMVLIAVLLVVTLAVLTPNVIATGLSSDDTALISADMRAHGITFAVLALVQTLSYGFHDPVLTDRAFVSPPHKMVASFMLAALLGGALIAGFSVAGLYALAEHITPTPSVAIAVPMALGLGMMLLFNAVMLASAGSTLDSTFASTAKFSARDWRVARAVPTRQDQRRGRRAVWVIAVIGNLPLLSLYIDGVGPAVIAATTISGTAIMGLAPIFLLAWLPGAGRLSFHLALWPGVIIGIALALERLAGFELIPAAVSIGSGQYAKTLGINVWGLALCTTLFAGAAVVSVMCRRGAQPVQSNSLS</sequence>
<dbReference type="InterPro" id="IPR038377">
    <property type="entry name" value="Na/Glc_symporter_sf"/>
</dbReference>
<feature type="transmembrane region" description="Helical" evidence="6">
    <location>
        <begin position="378"/>
        <end position="400"/>
    </location>
</feature>
<evidence type="ECO:0000256" key="2">
    <source>
        <dbReference type="ARBA" id="ARBA00006434"/>
    </source>
</evidence>
<name>F7QDB7_9GAMM</name>
<dbReference type="eggNOG" id="COG0591">
    <property type="taxonomic scope" value="Bacteria"/>
</dbReference>
<reference evidence="7 8" key="1">
    <citation type="journal article" date="2011" name="J. Bacteriol.">
        <title>Genome sequence of Salinisphaera shabanensis, a gammaproteobacterium from the harsh, variable environment of the brine-seawater interface of the Shaban Deep in the Red Sea.</title>
        <authorList>
            <person name="Antunes A."/>
            <person name="Alam I."/>
            <person name="Bajic V.B."/>
            <person name="Stingl U."/>
        </authorList>
    </citation>
    <scope>NUCLEOTIDE SEQUENCE [LARGE SCALE GENOMIC DNA]</scope>
    <source>
        <strain evidence="7 8">E1L3A</strain>
    </source>
</reference>
<feature type="transmembrane region" description="Helical" evidence="6">
    <location>
        <begin position="111"/>
        <end position="133"/>
    </location>
</feature>
<feature type="transmembrane region" description="Helical" evidence="6">
    <location>
        <begin position="153"/>
        <end position="171"/>
    </location>
</feature>
<evidence type="ECO:0000256" key="5">
    <source>
        <dbReference type="ARBA" id="ARBA00023136"/>
    </source>
</evidence>
<comment type="caution">
    <text evidence="7">The sequence shown here is derived from an EMBL/GenBank/DDBJ whole genome shotgun (WGS) entry which is preliminary data.</text>
</comment>
<feature type="transmembrane region" description="Helical" evidence="6">
    <location>
        <begin position="183"/>
        <end position="201"/>
    </location>
</feature>
<protein>
    <submittedName>
        <fullName evidence="7">Sodium-solute symporter-like protein</fullName>
    </submittedName>
</protein>
<evidence type="ECO:0000256" key="4">
    <source>
        <dbReference type="ARBA" id="ARBA00022989"/>
    </source>
</evidence>
<evidence type="ECO:0000256" key="6">
    <source>
        <dbReference type="SAM" id="Phobius"/>
    </source>
</evidence>
<dbReference type="AlphaFoldDB" id="F7QDB7"/>
<feature type="transmembrane region" description="Helical" evidence="6">
    <location>
        <begin position="6"/>
        <end position="25"/>
    </location>
</feature>